<dbReference type="STRING" id="1429867.A0A0G4PUX4"/>
<reference evidence="1 2" key="1">
    <citation type="journal article" date="2014" name="Nat. Commun.">
        <title>Multiple recent horizontal transfers of a large genomic region in cheese making fungi.</title>
        <authorList>
            <person name="Cheeseman K."/>
            <person name="Ropars J."/>
            <person name="Renault P."/>
            <person name="Dupont J."/>
            <person name="Gouzy J."/>
            <person name="Branca A."/>
            <person name="Abraham A.L."/>
            <person name="Ceppi M."/>
            <person name="Conseiller E."/>
            <person name="Debuchy R."/>
            <person name="Malagnac F."/>
            <person name="Goarin A."/>
            <person name="Silar P."/>
            <person name="Lacoste S."/>
            <person name="Sallet E."/>
            <person name="Bensimon A."/>
            <person name="Giraud T."/>
            <person name="Brygoo Y."/>
        </authorList>
    </citation>
    <scope>NUCLEOTIDE SEQUENCE [LARGE SCALE GENOMIC DNA]</scope>
    <source>
        <strain evidence="2">FM 013</strain>
    </source>
</reference>
<dbReference type="Proteomes" id="UP000053732">
    <property type="component" value="Unassembled WGS sequence"/>
</dbReference>
<protein>
    <submittedName>
        <fullName evidence="1">Uncharacterized protein</fullName>
    </submittedName>
</protein>
<dbReference type="InterPro" id="IPR021842">
    <property type="entry name" value="DUF3435"/>
</dbReference>
<proteinExistence type="predicted"/>
<dbReference type="PANTHER" id="PTHR37535:SF3">
    <property type="entry name" value="FLUG DOMAIN-CONTAINING PROTEIN"/>
    <property type="match status" value="1"/>
</dbReference>
<evidence type="ECO:0000313" key="1">
    <source>
        <dbReference type="EMBL" id="CRL30223.1"/>
    </source>
</evidence>
<dbReference type="AlphaFoldDB" id="A0A0G4PUX4"/>
<dbReference type="PANTHER" id="PTHR37535">
    <property type="entry name" value="FLUG DOMAIN PROTEIN"/>
    <property type="match status" value="1"/>
</dbReference>
<gene>
    <name evidence="1" type="ORF">PCAMFM013_S046g000027</name>
</gene>
<organism evidence="1 2">
    <name type="scientific">Penicillium camemberti (strain FM 013)</name>
    <dbReference type="NCBI Taxonomy" id="1429867"/>
    <lineage>
        <taxon>Eukaryota</taxon>
        <taxon>Fungi</taxon>
        <taxon>Dikarya</taxon>
        <taxon>Ascomycota</taxon>
        <taxon>Pezizomycotina</taxon>
        <taxon>Eurotiomycetes</taxon>
        <taxon>Eurotiomycetidae</taxon>
        <taxon>Eurotiales</taxon>
        <taxon>Aspergillaceae</taxon>
        <taxon>Penicillium</taxon>
    </lineage>
</organism>
<dbReference type="Pfam" id="PF11917">
    <property type="entry name" value="DUF3435"/>
    <property type="match status" value="1"/>
</dbReference>
<dbReference type="EMBL" id="HG793179">
    <property type="protein sequence ID" value="CRL30223.1"/>
    <property type="molecule type" value="Genomic_DNA"/>
</dbReference>
<accession>A0A0G4PUX4</accession>
<evidence type="ECO:0000313" key="2">
    <source>
        <dbReference type="Proteomes" id="UP000053732"/>
    </source>
</evidence>
<keyword evidence="2" id="KW-1185">Reference proteome</keyword>
<sequence>MGRKNFFAQQDEIAKEKRYKQLQESSYVFGAHADEDSIREKDKRIPKTKRMYYQAVNLWMKFVTLHRIEGYKLGPGCAVPDHTLIKEFLRWYSHSARGKKSKNGRPVMTSVLNCAERLFGGFEEKMQIKIVLEDRKEITSWVKRTLTENEGTIENVEDPAHSFTRKDFLRVISSMWRADHRRFMPGLLKATITLALQLYLFTGARIGAFIPAHEDRNKKGLRYEVRALRRGDCAWLIAKQDIDLFLFPSSTEPWTVECKVNQKWLKGNRNPDYTVFGIGIRDTKRPQFASGYILLSIALQHGTLFGIETVEDFAQFDLSSGKPMKLRWKDEYLKKPVLRNVTADGPQDVPLHKERFCELLRGIVTTAGYSKSLTVHMIRKYLGSVVEENHGSALVSQIYGHKDTGTYPKDYLLHCSPIDPVSAILGEKKQSHHIEYFQGVEKFYERGLPGELPAEIEASILQMPELVDTRRQIEQLEESSDDKELLAAEKLNYRKALIRLRLIELKQYQNC</sequence>
<name>A0A0G4PUX4_PENC3</name>